<dbReference type="Pfam" id="PF13922">
    <property type="entry name" value="PHD_3"/>
    <property type="match status" value="1"/>
</dbReference>
<evidence type="ECO:0000259" key="22">
    <source>
        <dbReference type="PROSITE" id="PS50067"/>
    </source>
</evidence>
<evidence type="ECO:0000313" key="26">
    <source>
        <dbReference type="Proteomes" id="UP000736164"/>
    </source>
</evidence>
<evidence type="ECO:0000256" key="15">
    <source>
        <dbReference type="ARBA" id="ARBA00023175"/>
    </source>
</evidence>
<dbReference type="Pfam" id="PF00225">
    <property type="entry name" value="Kinesin"/>
    <property type="match status" value="1"/>
</dbReference>
<dbReference type="Pfam" id="PF13919">
    <property type="entry name" value="ASXH"/>
    <property type="match status" value="1"/>
</dbReference>
<name>A0A8J7TIT6_ATRSP</name>
<evidence type="ECO:0000256" key="4">
    <source>
        <dbReference type="ARBA" id="ARBA00022490"/>
    </source>
</evidence>
<keyword evidence="7" id="KW-0479">Metal-binding</keyword>
<dbReference type="GO" id="GO:0035517">
    <property type="term" value="C:PR-DUB complex"/>
    <property type="evidence" value="ECO:0007669"/>
    <property type="project" value="TreeGrafter"/>
</dbReference>
<dbReference type="PROSITE" id="PS00411">
    <property type="entry name" value="KINESIN_MOTOR_1"/>
    <property type="match status" value="1"/>
</dbReference>
<proteinExistence type="inferred from homology"/>
<feature type="compositionally biased region" description="Basic and acidic residues" evidence="21">
    <location>
        <begin position="1318"/>
        <end position="1329"/>
    </location>
</feature>
<dbReference type="GO" id="GO:0005871">
    <property type="term" value="C:kinesin complex"/>
    <property type="evidence" value="ECO:0007669"/>
    <property type="project" value="UniProtKB-ARBA"/>
</dbReference>
<keyword evidence="16" id="KW-0206">Cytoskeleton</keyword>
<reference evidence="25" key="1">
    <citation type="journal article" date="2021" name="Cell">
        <title>Tracing the genetic footprints of vertebrate landing in non-teleost ray-finned fishes.</title>
        <authorList>
            <person name="Bi X."/>
            <person name="Wang K."/>
            <person name="Yang L."/>
            <person name="Pan H."/>
            <person name="Jiang H."/>
            <person name="Wei Q."/>
            <person name="Fang M."/>
            <person name="Yu H."/>
            <person name="Zhu C."/>
            <person name="Cai Y."/>
            <person name="He Y."/>
            <person name="Gan X."/>
            <person name="Zeng H."/>
            <person name="Yu D."/>
            <person name="Zhu Y."/>
            <person name="Jiang H."/>
            <person name="Qiu Q."/>
            <person name="Yang H."/>
            <person name="Zhang Y.E."/>
            <person name="Wang W."/>
            <person name="Zhu M."/>
            <person name="He S."/>
            <person name="Zhang G."/>
        </authorList>
    </citation>
    <scope>NUCLEOTIDE SEQUENCE</scope>
    <source>
        <strain evidence="25">Allg_001</strain>
    </source>
</reference>
<sequence length="1979" mass="218685">MSKTKSSESVKVVVRCRPMNDKEVAANFERVVSVDVKLGQVSVKNPRGAPSELPKTFTFDSVYDWNSKQVELYDETFRPLVDSVLLGFNGTIFAYGQTGTGKTYTMEGVRNDPERRGVIPNSFEHIFTHISRSQNQQYLVRASYLEIYQEEIRDLLSKDQAKRLELKERPDTGVYVKDLSSFVTKSVKEIEHVMNVGNQNRSVGATNMNEHSSRSHAIFVITIECSELGLDGENHIRVGKLNLVDLAGSERQTKTGAQGERLKEATKINLSLSALGNVISALVDGKSTHIPYRDSKLTRLLQDSLGGNAKTVMVANIGPASYNVEETLTTLRYSNRAKNIKNKPRVNEDPKDALLREFQEEIARLKAQLEKRSGKRRRKRHRRHVGEGGEELGEEEEEEEEDGEEETEDDKDDTDYWREQQEKLEKEKKAIMEDHSLIAEEKLKLLKEKEKKMDDLKREKEAGEMLAAKVKAMESKLLVGGKNIVDHTNEQQKILELKRQEIAEQKRREREMQQQMESRDEETLELKETYSSLQQEVDIKTKKLKKLFAKLQAVKAEIHDLQEEHIKERQELEQTQNELTRELKLKHLIIENFIPMEEKNKIMNRAFLDDEDDHWKLRPITRIEDNQQMMIRPISAVGYKRPLSQHARMSMMMRPEARYRAENILLLELDLPSRTTRDYEEPAIAPKVAAALEAALQDEAEIQVDASTFESFGNRKLKSSSARLARKTQRPQEMKDKQKRKRERTWAEAARMVLENFSDAPMTPKQILHVIETKGLKEMSGTSPLACLNTMLHSQCRGEDGMFFKLPGRLSLFTLKKDALQWSKNLTVQEGEETEDRTEVESCDSNETTTTASAENDVSLDETSSSASCSTEPQNKLSRAAQHPQTGRQRKKGVLMPRVVLTPLKVNGEHVPSGGLYLRQRRQWGLWEQSVEGGEDEARLLLVGNEVGAKRNLKAEEKIRVVFSECQRVNVVFSNIRRFPGKHREAESSSSCSSNSPVACGTSLHGRGDLSRKHGQHFKAMRKAHPGSMKRTRGVEVDFETPGSILVNTNIRALINTRTFAAFPPHCQQQLLLLLPEVDRQVGPDGLARLSSSALNNEFFAHASQCWKERLGEGEFTHEMQARFRQEMEKEKKVEAWKEKFFEDYYGQRPLPFIHFLITLLKGVYHDNNIKILNNIYYVAYRKNYMLWSRSFLKKRLLDKALQSIPSFPIPMDLLLLAVQKGKPFPAAASSAPGVEASSQVELQTDPNGPPSEAPAETDAPVPAAPLSDAELSPRLPPDSASCSLEGQEASPAVTADALDHRAALAAAASARSLDSGAEVKDQKRKSDEPAASTSFPEKKPRLDQSFRNTIDCVHSEKPQPTKEEPKVPPIRIQLSRIKPPWAVKGPPTYQICPRIIPDSEAPSRGRTGARTLADIKARAQQARAQREAAAAVAATGEGAGPGGGPGGGGGREHPEPFEPGGGQGKLAESSSQHHSGAQLLQAPAEVTVREPPAVECSESDTCEIAQRGAAPRNKVVAPVPPPIGNPTSPAGCCGDDLCREEAMPACQDEEAECRDSEAGSISVMEKCAEMTVLAPTSIPDTLPRFGARGIDAIRTLTSFHPLEGGHGDQTPKELNVDKCKNSGLNGFKVAFQEPSFHTSIMSGAMSFSAASRHTSGSSALETSASEEGRSACLFEETGKVAASRAAPQPFVLPENPAVGGGLPLNPPASSKTHPGSAATQSAALETAENKERSGAQAQRATSEEYSAEMAPQPNAGKARCSNTTDEGASPPQNDLGSADVVPTVKINWLPKPQQSIVKDENHPSCQTLPKNFTGSAKEAPSPAQPKDQFPGGMLNMEMALIRLAKEPGKPSPCPLEASSIPFQLSIQQQFYGKLPKLQYGPSSGFSYTANMSVVDTALSGLSKNIANSMMQLRQRSGFAGGPHAALSIQAFAESSMEEVALKCSCRLKAMIMCKGCGAFCHDDCIGPSKLCVSCLVVR</sequence>
<dbReference type="GO" id="GO:0008017">
    <property type="term" value="F:microtubule binding"/>
    <property type="evidence" value="ECO:0007669"/>
    <property type="project" value="InterPro"/>
</dbReference>
<dbReference type="GO" id="GO:0005874">
    <property type="term" value="C:microtubule"/>
    <property type="evidence" value="ECO:0007669"/>
    <property type="project" value="UniProtKB-KW"/>
</dbReference>
<feature type="region of interest" description="Disordered" evidence="21">
    <location>
        <begin position="1684"/>
        <end position="1779"/>
    </location>
</feature>
<dbReference type="InterPro" id="IPR027417">
    <property type="entry name" value="P-loop_NTPase"/>
</dbReference>
<feature type="compositionally biased region" description="Polar residues" evidence="21">
    <location>
        <begin position="845"/>
        <end position="887"/>
    </location>
</feature>
<dbReference type="GO" id="GO:0008270">
    <property type="term" value="F:zinc ion binding"/>
    <property type="evidence" value="ECO:0007669"/>
    <property type="project" value="UniProtKB-KW"/>
</dbReference>
<comment type="caution">
    <text evidence="25">The sequence shown here is derived from an EMBL/GenBank/DDBJ whole genome shotgun (WGS) entry which is preliminary data.</text>
</comment>
<keyword evidence="12" id="KW-0805">Transcription regulation</keyword>
<dbReference type="Proteomes" id="UP000736164">
    <property type="component" value="Unassembled WGS sequence"/>
</dbReference>
<feature type="compositionally biased region" description="Acidic residues" evidence="21">
    <location>
        <begin position="830"/>
        <end position="844"/>
    </location>
</feature>
<dbReference type="GO" id="GO:0003677">
    <property type="term" value="F:DNA binding"/>
    <property type="evidence" value="ECO:0007669"/>
    <property type="project" value="InterPro"/>
</dbReference>
<evidence type="ECO:0000259" key="23">
    <source>
        <dbReference type="PROSITE" id="PS51913"/>
    </source>
</evidence>
<keyword evidence="8 19" id="KW-0547">Nucleotide-binding</keyword>
<evidence type="ECO:0000256" key="9">
    <source>
        <dbReference type="ARBA" id="ARBA00022771"/>
    </source>
</evidence>
<dbReference type="GO" id="GO:0042975">
    <property type="term" value="F:peroxisome proliferator activated receptor binding"/>
    <property type="evidence" value="ECO:0007669"/>
    <property type="project" value="TreeGrafter"/>
</dbReference>
<evidence type="ECO:0000256" key="6">
    <source>
        <dbReference type="ARBA" id="ARBA00022701"/>
    </source>
</evidence>
<dbReference type="InterPro" id="IPR019821">
    <property type="entry name" value="Kinesin_motor_CS"/>
</dbReference>
<feature type="compositionally biased region" description="Polar residues" evidence="21">
    <location>
        <begin position="1736"/>
        <end position="1745"/>
    </location>
</feature>
<dbReference type="Gene3D" id="3.40.850.10">
    <property type="entry name" value="Kinesin motor domain"/>
    <property type="match status" value="1"/>
</dbReference>
<evidence type="ECO:0000256" key="5">
    <source>
        <dbReference type="ARBA" id="ARBA00022491"/>
    </source>
</evidence>
<feature type="region of interest" description="Disordered" evidence="21">
    <location>
        <begin position="718"/>
        <end position="743"/>
    </location>
</feature>
<evidence type="ECO:0000256" key="20">
    <source>
        <dbReference type="SAM" id="Coils"/>
    </source>
</evidence>
<evidence type="ECO:0000256" key="14">
    <source>
        <dbReference type="ARBA" id="ARBA00023163"/>
    </source>
</evidence>
<dbReference type="InterPro" id="IPR026905">
    <property type="entry name" value="ASX-like_PHD"/>
</dbReference>
<dbReference type="GO" id="GO:0003777">
    <property type="term" value="F:microtubule motor activity"/>
    <property type="evidence" value="ECO:0007669"/>
    <property type="project" value="InterPro"/>
</dbReference>
<feature type="compositionally biased region" description="Acidic residues" evidence="21">
    <location>
        <begin position="388"/>
        <end position="413"/>
    </location>
</feature>
<keyword evidence="10" id="KW-0862">Zinc</keyword>
<evidence type="ECO:0000256" key="16">
    <source>
        <dbReference type="ARBA" id="ARBA00023212"/>
    </source>
</evidence>
<keyword evidence="13 20" id="KW-0175">Coiled coil</keyword>
<feature type="compositionally biased region" description="Basic residues" evidence="21">
    <location>
        <begin position="373"/>
        <end position="384"/>
    </location>
</feature>
<dbReference type="InterPro" id="IPR044867">
    <property type="entry name" value="DEUBAD_dom"/>
</dbReference>
<feature type="non-terminal residue" evidence="25">
    <location>
        <position position="1979"/>
    </location>
</feature>
<dbReference type="PROSITE" id="PS50067">
    <property type="entry name" value="KINESIN_MOTOR_2"/>
    <property type="match status" value="1"/>
</dbReference>
<gene>
    <name evidence="25" type="primary">Kif3b</name>
    <name evidence="25" type="ORF">GTO95_0001705</name>
</gene>
<keyword evidence="11 19" id="KW-0067">ATP-binding</keyword>
<keyword evidence="4" id="KW-0963">Cytoplasm</keyword>
<feature type="region of interest" description="Disordered" evidence="21">
    <location>
        <begin position="830"/>
        <end position="894"/>
    </location>
</feature>
<dbReference type="PANTHER" id="PTHR13578">
    <property type="entry name" value="ADDITIONAL SEX COMBS LIKE PROTEIN ASXL"/>
    <property type="match status" value="1"/>
</dbReference>
<dbReference type="PRINTS" id="PR00380">
    <property type="entry name" value="KINESINHEAVY"/>
</dbReference>
<dbReference type="CDD" id="cd01371">
    <property type="entry name" value="KISc_KIF3"/>
    <property type="match status" value="1"/>
</dbReference>
<keyword evidence="14" id="KW-0804">Transcription</keyword>
<feature type="compositionally biased region" description="Polar residues" evidence="21">
    <location>
        <begin position="1708"/>
        <end position="1724"/>
    </location>
</feature>
<evidence type="ECO:0000256" key="12">
    <source>
        <dbReference type="ARBA" id="ARBA00023015"/>
    </source>
</evidence>
<dbReference type="SUPFAM" id="SSF52540">
    <property type="entry name" value="P-loop containing nucleoside triphosphate hydrolases"/>
    <property type="match status" value="1"/>
</dbReference>
<evidence type="ECO:0000256" key="17">
    <source>
        <dbReference type="ARBA" id="ARBA00023242"/>
    </source>
</evidence>
<evidence type="ECO:0000256" key="11">
    <source>
        <dbReference type="ARBA" id="ARBA00022840"/>
    </source>
</evidence>
<dbReference type="GO" id="GO:0009887">
    <property type="term" value="P:animal organ morphogenesis"/>
    <property type="evidence" value="ECO:0007669"/>
    <property type="project" value="TreeGrafter"/>
</dbReference>
<evidence type="ECO:0000256" key="2">
    <source>
        <dbReference type="ARBA" id="ARBA00004245"/>
    </source>
</evidence>
<feature type="non-terminal residue" evidence="25">
    <location>
        <position position="1"/>
    </location>
</feature>
<evidence type="ECO:0000256" key="7">
    <source>
        <dbReference type="ARBA" id="ARBA00022723"/>
    </source>
</evidence>
<evidence type="ECO:0000256" key="1">
    <source>
        <dbReference type="ARBA" id="ARBA00004123"/>
    </source>
</evidence>
<feature type="domain" description="DEUBAD" evidence="24">
    <location>
        <begin position="1042"/>
        <end position="1151"/>
    </location>
</feature>
<protein>
    <recommendedName>
        <fullName evidence="18">Kinesin-like protein KIF3B</fullName>
    </recommendedName>
</protein>
<feature type="binding site" evidence="19">
    <location>
        <begin position="96"/>
        <end position="103"/>
    </location>
    <ligand>
        <name>ATP</name>
        <dbReference type="ChEBI" id="CHEBI:30616"/>
    </ligand>
</feature>
<dbReference type="SMART" id="SM00129">
    <property type="entry name" value="KISc"/>
    <property type="match status" value="1"/>
</dbReference>
<evidence type="ECO:0000256" key="3">
    <source>
        <dbReference type="ARBA" id="ARBA00006391"/>
    </source>
</evidence>
<evidence type="ECO:0000256" key="13">
    <source>
        <dbReference type="ARBA" id="ARBA00023054"/>
    </source>
</evidence>
<dbReference type="InterPro" id="IPR024811">
    <property type="entry name" value="ASX/ASX-like"/>
</dbReference>
<keyword evidence="26" id="KW-1185">Reference proteome</keyword>
<feature type="domain" description="HTH HARE-type" evidence="23">
    <location>
        <begin position="744"/>
        <end position="818"/>
    </location>
</feature>
<feature type="compositionally biased region" description="Polar residues" evidence="21">
    <location>
        <begin position="1237"/>
        <end position="1247"/>
    </location>
</feature>
<dbReference type="GO" id="GO:0003682">
    <property type="term" value="F:chromatin binding"/>
    <property type="evidence" value="ECO:0007669"/>
    <property type="project" value="TreeGrafter"/>
</dbReference>
<accession>A0A8J7TIT6</accession>
<dbReference type="InterPro" id="IPR007759">
    <property type="entry name" value="Asxl_HARE-HTH"/>
</dbReference>
<dbReference type="Pfam" id="PF05066">
    <property type="entry name" value="HARE-HTH"/>
    <property type="match status" value="1"/>
</dbReference>
<feature type="coiled-coil region" evidence="20">
    <location>
        <begin position="439"/>
        <end position="466"/>
    </location>
</feature>
<comment type="similarity">
    <text evidence="3">Belongs to the Asx family.</text>
</comment>
<keyword evidence="6" id="KW-0493">Microtubule</keyword>
<dbReference type="PROSITE" id="PS51913">
    <property type="entry name" value="HTH_HARE"/>
    <property type="match status" value="1"/>
</dbReference>
<dbReference type="PROSITE" id="PS51916">
    <property type="entry name" value="DEUBAD"/>
    <property type="match status" value="1"/>
</dbReference>
<evidence type="ECO:0000256" key="10">
    <source>
        <dbReference type="ARBA" id="ARBA00022833"/>
    </source>
</evidence>
<evidence type="ECO:0000256" key="8">
    <source>
        <dbReference type="ARBA" id="ARBA00022741"/>
    </source>
</evidence>
<comment type="subcellular location">
    <subcellularLocation>
        <location evidence="2">Cytoplasm</location>
        <location evidence="2">Cytoskeleton</location>
    </subcellularLocation>
    <subcellularLocation>
        <location evidence="1">Nucleus</location>
    </subcellularLocation>
</comment>
<dbReference type="InterPro" id="IPR036961">
    <property type="entry name" value="Kinesin_motor_dom_sf"/>
</dbReference>
<feature type="compositionally biased region" description="Polar residues" evidence="21">
    <location>
        <begin position="1761"/>
        <end position="1776"/>
    </location>
</feature>
<dbReference type="InterPro" id="IPR001752">
    <property type="entry name" value="Kinesin_motor_dom"/>
</dbReference>
<organism evidence="25 26">
    <name type="scientific">Atractosteus spatula</name>
    <name type="common">Alligator gar</name>
    <name type="synonym">Lepisosteus spatula</name>
    <dbReference type="NCBI Taxonomy" id="7917"/>
    <lineage>
        <taxon>Eukaryota</taxon>
        <taxon>Metazoa</taxon>
        <taxon>Chordata</taxon>
        <taxon>Craniata</taxon>
        <taxon>Vertebrata</taxon>
        <taxon>Euteleostomi</taxon>
        <taxon>Actinopterygii</taxon>
        <taxon>Neopterygii</taxon>
        <taxon>Holostei</taxon>
        <taxon>Semionotiformes</taxon>
        <taxon>Lepisosteidae</taxon>
        <taxon>Atractosteus</taxon>
    </lineage>
</organism>
<dbReference type="EMBL" id="JAAWVO010074356">
    <property type="protein sequence ID" value="MBN3325192.1"/>
    <property type="molecule type" value="Genomic_DNA"/>
</dbReference>
<keyword evidence="15 19" id="KW-0505">Motor protein</keyword>
<evidence type="ECO:0000259" key="24">
    <source>
        <dbReference type="PROSITE" id="PS51916"/>
    </source>
</evidence>
<feature type="coiled-coil region" evidence="20">
    <location>
        <begin position="495"/>
        <end position="582"/>
    </location>
</feature>
<comment type="similarity">
    <text evidence="19">Belongs to the TRAFAC class myosin-kinesin ATPase superfamily. Kinesin family.</text>
</comment>
<dbReference type="GO" id="GO:0005524">
    <property type="term" value="F:ATP binding"/>
    <property type="evidence" value="ECO:0007669"/>
    <property type="project" value="UniProtKB-UniRule"/>
</dbReference>
<keyword evidence="9" id="KW-0863">Zinc-finger</keyword>
<evidence type="ECO:0000313" key="25">
    <source>
        <dbReference type="EMBL" id="MBN3325192.1"/>
    </source>
</evidence>
<dbReference type="InterPro" id="IPR028020">
    <property type="entry name" value="ASX_DEUBAD_dom"/>
</dbReference>
<feature type="domain" description="Kinesin motor" evidence="22">
    <location>
        <begin position="9"/>
        <end position="340"/>
    </location>
</feature>
<keyword evidence="17" id="KW-0539">Nucleus</keyword>
<feature type="region of interest" description="Disordered" evidence="21">
    <location>
        <begin position="1228"/>
        <end position="1293"/>
    </location>
</feature>
<dbReference type="PANTHER" id="PTHR13578:SF19">
    <property type="entry name" value="POLYCOMB GROUP PROTEIN ASXL1"/>
    <property type="match status" value="1"/>
</dbReference>
<dbReference type="GO" id="GO:0045944">
    <property type="term" value="P:positive regulation of transcription by RNA polymerase II"/>
    <property type="evidence" value="ECO:0007669"/>
    <property type="project" value="TreeGrafter"/>
</dbReference>
<dbReference type="GO" id="GO:0060271">
    <property type="term" value="P:cilium assembly"/>
    <property type="evidence" value="ECO:0007669"/>
    <property type="project" value="UniProtKB-ARBA"/>
</dbReference>
<feature type="compositionally biased region" description="Gly residues" evidence="21">
    <location>
        <begin position="1438"/>
        <end position="1450"/>
    </location>
</feature>
<evidence type="ECO:0000256" key="19">
    <source>
        <dbReference type="PROSITE-ProRule" id="PRU00283"/>
    </source>
</evidence>
<keyword evidence="5" id="KW-0678">Repressor</keyword>
<evidence type="ECO:0000256" key="21">
    <source>
        <dbReference type="SAM" id="MobiDB-lite"/>
    </source>
</evidence>
<dbReference type="GO" id="GO:0007018">
    <property type="term" value="P:microtubule-based movement"/>
    <property type="evidence" value="ECO:0007669"/>
    <property type="project" value="InterPro"/>
</dbReference>
<feature type="region of interest" description="Disordered" evidence="21">
    <location>
        <begin position="370"/>
        <end position="416"/>
    </location>
</feature>
<evidence type="ECO:0000256" key="18">
    <source>
        <dbReference type="ARBA" id="ARBA00073261"/>
    </source>
</evidence>
<dbReference type="FunFam" id="3.40.850.10:FF:000017">
    <property type="entry name" value="Kinesin-like protein"/>
    <property type="match status" value="1"/>
</dbReference>
<feature type="region of interest" description="Disordered" evidence="21">
    <location>
        <begin position="1310"/>
        <end position="1345"/>
    </location>
</feature>
<feature type="region of interest" description="Disordered" evidence="21">
    <location>
        <begin position="1434"/>
        <end position="1486"/>
    </location>
</feature>